<organism evidence="1 2">
    <name type="scientific">Desulfosarcina widdelii</name>
    <dbReference type="NCBI Taxonomy" id="947919"/>
    <lineage>
        <taxon>Bacteria</taxon>
        <taxon>Pseudomonadati</taxon>
        <taxon>Thermodesulfobacteriota</taxon>
        <taxon>Desulfobacteria</taxon>
        <taxon>Desulfobacterales</taxon>
        <taxon>Desulfosarcinaceae</taxon>
        <taxon>Desulfosarcina</taxon>
    </lineage>
</organism>
<accession>A0A5K7ZFL9</accession>
<name>A0A5K7ZFL9_9BACT</name>
<sequence length="193" mass="22229">MTSFRPPFIFKIGNIIKKARKHVNRRVTGATINLPFISFAVEPEDLEQKVAREVIVRLADKRVLTAFECCDDCVERAIASLMEIRSMLVNKQVELSGHADGGLFLLLELMLEGIRQFFTFVERLQSSRQGGRRDRRDLQPYFDALTMLRGHMYQCRNQIAVIAGMEKPAVPKSMCYEDAWQLESYEKPNGNRE</sequence>
<protein>
    <submittedName>
        <fullName evidence="1">Uncharacterized protein</fullName>
    </submittedName>
</protein>
<dbReference type="Proteomes" id="UP000427769">
    <property type="component" value="Chromosome"/>
</dbReference>
<reference evidence="1 2" key="1">
    <citation type="submission" date="2019-11" db="EMBL/GenBank/DDBJ databases">
        <title>Comparative genomics of hydrocarbon-degrading Desulfosarcina strains.</title>
        <authorList>
            <person name="Watanabe M."/>
            <person name="Kojima H."/>
            <person name="Fukui M."/>
        </authorList>
    </citation>
    <scope>NUCLEOTIDE SEQUENCE [LARGE SCALE GENOMIC DNA]</scope>
    <source>
        <strain evidence="1 2">PP31</strain>
    </source>
</reference>
<dbReference type="EMBL" id="AP021875">
    <property type="protein sequence ID" value="BBO77134.1"/>
    <property type="molecule type" value="Genomic_DNA"/>
</dbReference>
<dbReference type="AlphaFoldDB" id="A0A5K7ZFL9"/>
<dbReference type="KEGG" id="dwd:DSCW_45510"/>
<gene>
    <name evidence="1" type="ORF">DSCW_45510</name>
</gene>
<keyword evidence="2" id="KW-1185">Reference proteome</keyword>
<proteinExistence type="predicted"/>
<evidence type="ECO:0000313" key="1">
    <source>
        <dbReference type="EMBL" id="BBO77134.1"/>
    </source>
</evidence>
<evidence type="ECO:0000313" key="2">
    <source>
        <dbReference type="Proteomes" id="UP000427769"/>
    </source>
</evidence>